<proteinExistence type="predicted"/>
<dbReference type="Proteomes" id="UP000640583">
    <property type="component" value="Unassembled WGS sequence"/>
</dbReference>
<organism evidence="3 4">
    <name type="scientific">Halocynthiibacter styelae</name>
    <dbReference type="NCBI Taxonomy" id="2761955"/>
    <lineage>
        <taxon>Bacteria</taxon>
        <taxon>Pseudomonadati</taxon>
        <taxon>Pseudomonadota</taxon>
        <taxon>Alphaproteobacteria</taxon>
        <taxon>Rhodobacterales</taxon>
        <taxon>Paracoccaceae</taxon>
        <taxon>Halocynthiibacter</taxon>
    </lineage>
</organism>
<sequence length="350" mass="37315">MKTGLWISGLGHGGLIFWLLFGGFFLPENEPELAMTEVGFISEADFQALMDQAQTPDTTPEISPVPEPTPEPTPEPQPEPEPAPEPEPEPVPEQNPVPSGPDQPVETPQEAEPAERVVEEANEIIAPDAVAEPEPEVEVAEEVTPEVTETPEVTTEVVEEITPQEETTVEDGGEDIVPEQVEAPTFAPVTSKVPQLRPARPAPAAEPAEEPATQTAETDPLADAINDAVASANETPAAPSGPPLSFGERDGLRRQIHSCWNTGAVSSAAAAVTITVHFSLARDGSINSDVTLAGWEGGDSNAANIAFRAARSAIYRCQNHSGRTGYDLPTEKYDHWRDIEAVFSGSGMIR</sequence>
<evidence type="ECO:0008006" key="5">
    <source>
        <dbReference type="Google" id="ProtNLM"/>
    </source>
</evidence>
<feature type="compositionally biased region" description="Low complexity" evidence="1">
    <location>
        <begin position="145"/>
        <end position="156"/>
    </location>
</feature>
<feature type="compositionally biased region" description="Acidic residues" evidence="1">
    <location>
        <begin position="131"/>
        <end position="144"/>
    </location>
</feature>
<protein>
    <recommendedName>
        <fullName evidence="5">Energy transducer TonB</fullName>
    </recommendedName>
</protein>
<dbReference type="AlphaFoldDB" id="A0A8J7IBW1"/>
<reference evidence="3" key="1">
    <citation type="submission" date="2020-10" db="EMBL/GenBank/DDBJ databases">
        <title>Paenihalocynthiibacter styelae gen. nov., sp. nov., isolated from stalked sea squirt Styela clava.</title>
        <authorList>
            <person name="Kim Y.-O."/>
            <person name="Yoon J.-H."/>
        </authorList>
    </citation>
    <scope>NUCLEOTIDE SEQUENCE</scope>
    <source>
        <strain evidence="3">MYP1-1</strain>
    </source>
</reference>
<dbReference type="EMBL" id="JADCKQ010000002">
    <property type="protein sequence ID" value="MBI1492628.1"/>
    <property type="molecule type" value="Genomic_DNA"/>
</dbReference>
<feature type="region of interest" description="Disordered" evidence="1">
    <location>
        <begin position="194"/>
        <end position="217"/>
    </location>
</feature>
<feature type="compositionally biased region" description="Pro residues" evidence="1">
    <location>
        <begin position="63"/>
        <end position="81"/>
    </location>
</feature>
<keyword evidence="2" id="KW-0812">Transmembrane</keyword>
<keyword evidence="4" id="KW-1185">Reference proteome</keyword>
<dbReference type="RefSeq" id="WP_228847543.1">
    <property type="nucleotide sequence ID" value="NZ_JADCKQ010000002.1"/>
</dbReference>
<keyword evidence="2" id="KW-1133">Transmembrane helix</keyword>
<evidence type="ECO:0000313" key="3">
    <source>
        <dbReference type="EMBL" id="MBI1492628.1"/>
    </source>
</evidence>
<accession>A0A8J7IBW1</accession>
<feature type="compositionally biased region" description="Acidic residues" evidence="1">
    <location>
        <begin position="157"/>
        <end position="173"/>
    </location>
</feature>
<feature type="transmembrane region" description="Helical" evidence="2">
    <location>
        <begin position="6"/>
        <end position="26"/>
    </location>
</feature>
<name>A0A8J7IBW1_9RHOB</name>
<dbReference type="Gene3D" id="3.30.1150.10">
    <property type="match status" value="1"/>
</dbReference>
<keyword evidence="2" id="KW-0472">Membrane</keyword>
<feature type="compositionally biased region" description="Pro residues" evidence="1">
    <location>
        <begin position="91"/>
        <end position="101"/>
    </location>
</feature>
<feature type="region of interest" description="Disordered" evidence="1">
    <location>
        <begin position="54"/>
        <end position="173"/>
    </location>
</feature>
<comment type="caution">
    <text evidence="3">The sequence shown here is derived from an EMBL/GenBank/DDBJ whole genome shotgun (WGS) entry which is preliminary data.</text>
</comment>
<evidence type="ECO:0000256" key="2">
    <source>
        <dbReference type="SAM" id="Phobius"/>
    </source>
</evidence>
<evidence type="ECO:0000313" key="4">
    <source>
        <dbReference type="Proteomes" id="UP000640583"/>
    </source>
</evidence>
<evidence type="ECO:0000256" key="1">
    <source>
        <dbReference type="SAM" id="MobiDB-lite"/>
    </source>
</evidence>
<gene>
    <name evidence="3" type="ORF">H1D41_03150</name>
</gene>